<reference evidence="2" key="1">
    <citation type="submission" date="2023-07" db="EMBL/GenBank/DDBJ databases">
        <title>30 novel species of actinomycetes from the DSMZ collection.</title>
        <authorList>
            <person name="Nouioui I."/>
        </authorList>
    </citation>
    <scope>NUCLEOTIDE SEQUENCE [LARGE SCALE GENOMIC DNA]</scope>
    <source>
        <strain evidence="2">DSM 41886</strain>
    </source>
</reference>
<comment type="caution">
    <text evidence="1">The sequence shown here is derived from an EMBL/GenBank/DDBJ whole genome shotgun (WGS) entry which is preliminary data.</text>
</comment>
<sequence>MARSEVLPDWIPHEGVESLPCGRWWDGVRLPTFVGMRVVNRLRKHSGPIVQDQVAEDVTWLVPPGAADGWEERAPGVDVLRAPRVVAIPPAAWCDGPWSGAPATRWLIRPTTTCLTDPPLLLDALGHILPARGGSRA</sequence>
<dbReference type="Proteomes" id="UP001183615">
    <property type="component" value="Unassembled WGS sequence"/>
</dbReference>
<gene>
    <name evidence="1" type="ORF">RM779_24360</name>
</gene>
<evidence type="ECO:0000313" key="2">
    <source>
        <dbReference type="Proteomes" id="UP001183615"/>
    </source>
</evidence>
<name>A0ABU2S9Q1_9ACTN</name>
<accession>A0ABU2S9Q1</accession>
<dbReference type="EMBL" id="JAVREV010000015">
    <property type="protein sequence ID" value="MDT0445706.1"/>
    <property type="molecule type" value="Genomic_DNA"/>
</dbReference>
<dbReference type="RefSeq" id="WP_311619891.1">
    <property type="nucleotide sequence ID" value="NZ_JAVREV010000015.1"/>
</dbReference>
<keyword evidence="2" id="KW-1185">Reference proteome</keyword>
<proteinExistence type="predicted"/>
<organism evidence="1 2">
    <name type="scientific">Streptomyces johnsoniae</name>
    <dbReference type="NCBI Taxonomy" id="3075532"/>
    <lineage>
        <taxon>Bacteria</taxon>
        <taxon>Bacillati</taxon>
        <taxon>Actinomycetota</taxon>
        <taxon>Actinomycetes</taxon>
        <taxon>Kitasatosporales</taxon>
        <taxon>Streptomycetaceae</taxon>
        <taxon>Streptomyces</taxon>
    </lineage>
</organism>
<protein>
    <submittedName>
        <fullName evidence="1">Uncharacterized protein</fullName>
    </submittedName>
</protein>
<evidence type="ECO:0000313" key="1">
    <source>
        <dbReference type="EMBL" id="MDT0445706.1"/>
    </source>
</evidence>